<evidence type="ECO:0000313" key="4">
    <source>
        <dbReference type="Proteomes" id="UP001445472"/>
    </source>
</evidence>
<evidence type="ECO:0000256" key="2">
    <source>
        <dbReference type="SAM" id="MobiDB-lite"/>
    </source>
</evidence>
<dbReference type="GO" id="GO:0004860">
    <property type="term" value="F:protein kinase inhibitor activity"/>
    <property type="evidence" value="ECO:0007669"/>
    <property type="project" value="UniProtKB-KW"/>
</dbReference>
<keyword evidence="4" id="KW-1185">Reference proteome</keyword>
<proteinExistence type="inferred from homology"/>
<dbReference type="InterPro" id="IPR036610">
    <property type="entry name" value="PEBP-like_sf"/>
</dbReference>
<comment type="caution">
    <text evidence="3">The sequence shown here is derived from an EMBL/GenBank/DDBJ whole genome shotgun (WGS) entry which is preliminary data.</text>
</comment>
<dbReference type="CDD" id="cd00865">
    <property type="entry name" value="PEBP_bact_arch"/>
    <property type="match status" value="1"/>
</dbReference>
<dbReference type="SUPFAM" id="SSF49777">
    <property type="entry name" value="PEBP-like"/>
    <property type="match status" value="1"/>
</dbReference>
<dbReference type="InterPro" id="IPR008914">
    <property type="entry name" value="PEBP"/>
</dbReference>
<accession>A0ABV1UP25</accession>
<feature type="region of interest" description="Disordered" evidence="2">
    <location>
        <begin position="70"/>
        <end position="97"/>
    </location>
</feature>
<dbReference type="PANTHER" id="PTHR30289">
    <property type="entry name" value="UNCHARACTERIZED PROTEIN YBCL-RELATED"/>
    <property type="match status" value="1"/>
</dbReference>
<evidence type="ECO:0000313" key="3">
    <source>
        <dbReference type="EMBL" id="MER6612095.1"/>
    </source>
</evidence>
<dbReference type="PANTHER" id="PTHR30289:SF1">
    <property type="entry name" value="PEBP (PHOSPHATIDYLETHANOLAMINE-BINDING PROTEIN) FAMILY PROTEIN"/>
    <property type="match status" value="1"/>
</dbReference>
<comment type="similarity">
    <text evidence="1">Belongs to the UPF0098 family.</text>
</comment>
<gene>
    <name evidence="3" type="ORF">ABT276_01485</name>
</gene>
<dbReference type="Proteomes" id="UP001445472">
    <property type="component" value="Unassembled WGS sequence"/>
</dbReference>
<sequence>MAGIELYTAAFNDHAPIPKRYARDGDNISPPLTWSGVPDGTAELLLLCEDPDAPSGTFVHWLVTGITPADGRVDAGETPPGGTPRTNGFGDAGWGGPQPPVGDKAHRYFFHLYALPEPVALPADATAEVVHRMVDKAQLASGTVVGLYHR</sequence>
<dbReference type="NCBIfam" id="TIGR00481">
    <property type="entry name" value="YbhB/YbcL family Raf kinase inhibitor-like protein"/>
    <property type="match status" value="1"/>
</dbReference>
<dbReference type="EMBL" id="JBEPBX010000001">
    <property type="protein sequence ID" value="MER6612095.1"/>
    <property type="molecule type" value="Genomic_DNA"/>
</dbReference>
<evidence type="ECO:0000256" key="1">
    <source>
        <dbReference type="ARBA" id="ARBA00007120"/>
    </source>
</evidence>
<reference evidence="3 4" key="1">
    <citation type="submission" date="2024-06" db="EMBL/GenBank/DDBJ databases">
        <title>The Natural Products Discovery Center: Release of the First 8490 Sequenced Strains for Exploring Actinobacteria Biosynthetic Diversity.</title>
        <authorList>
            <person name="Kalkreuter E."/>
            <person name="Kautsar S.A."/>
            <person name="Yang D."/>
            <person name="Bader C.D."/>
            <person name="Teijaro C.N."/>
            <person name="Fluegel L."/>
            <person name="Davis C.M."/>
            <person name="Simpson J.R."/>
            <person name="Lauterbach L."/>
            <person name="Steele A.D."/>
            <person name="Gui C."/>
            <person name="Meng S."/>
            <person name="Li G."/>
            <person name="Viehrig K."/>
            <person name="Ye F."/>
            <person name="Su P."/>
            <person name="Kiefer A.F."/>
            <person name="Nichols A."/>
            <person name="Cepeda A.J."/>
            <person name="Yan W."/>
            <person name="Fan B."/>
            <person name="Jiang Y."/>
            <person name="Adhikari A."/>
            <person name="Zheng C.-J."/>
            <person name="Schuster L."/>
            <person name="Cowan T.M."/>
            <person name="Smanski M.J."/>
            <person name="Chevrette M.G."/>
            <person name="De Carvalho L.P.S."/>
            <person name="Shen B."/>
        </authorList>
    </citation>
    <scope>NUCLEOTIDE SEQUENCE [LARGE SCALE GENOMIC DNA]</scope>
    <source>
        <strain evidence="3 4">NPDC000837</strain>
    </source>
</reference>
<protein>
    <submittedName>
        <fullName evidence="3">YbhB/YbcL family Raf kinase inhibitor-like protein</fullName>
    </submittedName>
</protein>
<dbReference type="InterPro" id="IPR005247">
    <property type="entry name" value="YbhB_YbcL/LppC-like"/>
</dbReference>
<dbReference type="RefSeq" id="WP_351974570.1">
    <property type="nucleotide sequence ID" value="NZ_JBEPBX010000001.1"/>
</dbReference>
<keyword evidence="3" id="KW-0649">Protein kinase inhibitor</keyword>
<dbReference type="Pfam" id="PF01161">
    <property type="entry name" value="PBP"/>
    <property type="match status" value="1"/>
</dbReference>
<organism evidence="3 4">
    <name type="scientific">Streptomyces xantholiticus</name>
    <dbReference type="NCBI Taxonomy" id="68285"/>
    <lineage>
        <taxon>Bacteria</taxon>
        <taxon>Bacillati</taxon>
        <taxon>Actinomycetota</taxon>
        <taxon>Actinomycetes</taxon>
        <taxon>Kitasatosporales</taxon>
        <taxon>Streptomycetaceae</taxon>
        <taxon>Streptomyces</taxon>
    </lineage>
</organism>
<dbReference type="Gene3D" id="3.90.280.10">
    <property type="entry name" value="PEBP-like"/>
    <property type="match status" value="1"/>
</dbReference>
<name>A0ABV1UP25_9ACTN</name>